<reference evidence="1 2" key="1">
    <citation type="journal article" date="2018" name="Front. Plant Sci.">
        <title>Red Clover (Trifolium pratense) and Zigzag Clover (T. medium) - A Picture of Genomic Similarities and Differences.</title>
        <authorList>
            <person name="Dluhosova J."/>
            <person name="Istvanek J."/>
            <person name="Nedelnik J."/>
            <person name="Repkova J."/>
        </authorList>
    </citation>
    <scope>NUCLEOTIDE SEQUENCE [LARGE SCALE GENOMIC DNA]</scope>
    <source>
        <strain evidence="2">cv. 10/8</strain>
        <tissue evidence="1">Leaf</tissue>
    </source>
</reference>
<dbReference type="AlphaFoldDB" id="A0A392V1J1"/>
<accession>A0A392V1J1</accession>
<feature type="non-terminal residue" evidence="1">
    <location>
        <position position="1"/>
    </location>
</feature>
<protein>
    <submittedName>
        <fullName evidence="1">Uncharacterized protein</fullName>
    </submittedName>
</protein>
<sequence>HLRRAQPVLRRAQCCCCGCPEFSVVCAAHRDNCAARNEVVLGLGFFWSLRRAQVCAAPRAGLLVRVDFC</sequence>
<keyword evidence="2" id="KW-1185">Reference proteome</keyword>
<evidence type="ECO:0000313" key="2">
    <source>
        <dbReference type="Proteomes" id="UP000265520"/>
    </source>
</evidence>
<evidence type="ECO:0000313" key="1">
    <source>
        <dbReference type="EMBL" id="MCI82164.1"/>
    </source>
</evidence>
<proteinExistence type="predicted"/>
<comment type="caution">
    <text evidence="1">The sequence shown here is derived from an EMBL/GenBank/DDBJ whole genome shotgun (WGS) entry which is preliminary data.</text>
</comment>
<dbReference type="Proteomes" id="UP000265520">
    <property type="component" value="Unassembled WGS sequence"/>
</dbReference>
<organism evidence="1 2">
    <name type="scientific">Trifolium medium</name>
    <dbReference type="NCBI Taxonomy" id="97028"/>
    <lineage>
        <taxon>Eukaryota</taxon>
        <taxon>Viridiplantae</taxon>
        <taxon>Streptophyta</taxon>
        <taxon>Embryophyta</taxon>
        <taxon>Tracheophyta</taxon>
        <taxon>Spermatophyta</taxon>
        <taxon>Magnoliopsida</taxon>
        <taxon>eudicotyledons</taxon>
        <taxon>Gunneridae</taxon>
        <taxon>Pentapetalae</taxon>
        <taxon>rosids</taxon>
        <taxon>fabids</taxon>
        <taxon>Fabales</taxon>
        <taxon>Fabaceae</taxon>
        <taxon>Papilionoideae</taxon>
        <taxon>50 kb inversion clade</taxon>
        <taxon>NPAAA clade</taxon>
        <taxon>Hologalegina</taxon>
        <taxon>IRL clade</taxon>
        <taxon>Trifolieae</taxon>
        <taxon>Trifolium</taxon>
    </lineage>
</organism>
<name>A0A392V1J1_9FABA</name>
<dbReference type="EMBL" id="LXQA011036656">
    <property type="protein sequence ID" value="MCI82164.1"/>
    <property type="molecule type" value="Genomic_DNA"/>
</dbReference>